<feature type="modified residue" description="N5-methylglutamine" evidence="6">
    <location>
        <position position="249"/>
    </location>
</feature>
<dbReference type="OrthoDB" id="9806673at2"/>
<dbReference type="InterPro" id="IPR000352">
    <property type="entry name" value="Pep_chain_release_fac_I"/>
</dbReference>
<keyword evidence="5 6" id="KW-0648">Protein biosynthesis</keyword>
<dbReference type="PANTHER" id="PTHR43116">
    <property type="entry name" value="PEPTIDE CHAIN RELEASE FACTOR 2"/>
    <property type="match status" value="1"/>
</dbReference>
<dbReference type="Gene3D" id="3.30.160.20">
    <property type="match status" value="1"/>
</dbReference>
<dbReference type="PANTHER" id="PTHR43116:SF3">
    <property type="entry name" value="CLASS I PEPTIDE CHAIN RELEASE FACTOR"/>
    <property type="match status" value="1"/>
</dbReference>
<proteinExistence type="inferred from homology"/>
<evidence type="ECO:0000256" key="2">
    <source>
        <dbReference type="ARBA" id="ARBA00010835"/>
    </source>
</evidence>
<dbReference type="InterPro" id="IPR005139">
    <property type="entry name" value="PCRF"/>
</dbReference>
<comment type="PTM">
    <text evidence="6">Methylated by PrmC. Methylation increases the termination efficiency of RF2.</text>
</comment>
<dbReference type="Pfam" id="PF00472">
    <property type="entry name" value="RF-1"/>
    <property type="match status" value="1"/>
</dbReference>
<dbReference type="PROSITE" id="PS00745">
    <property type="entry name" value="RF_PROK_I"/>
    <property type="match status" value="1"/>
</dbReference>
<keyword evidence="7" id="KW-0175">Coiled coil</keyword>
<evidence type="ECO:0000313" key="9">
    <source>
        <dbReference type="EMBL" id="QBD82578.1"/>
    </source>
</evidence>
<dbReference type="GO" id="GO:0005737">
    <property type="term" value="C:cytoplasm"/>
    <property type="evidence" value="ECO:0007669"/>
    <property type="project" value="UniProtKB-SubCell"/>
</dbReference>
<dbReference type="KEGG" id="kbs:EPA93_44070"/>
<dbReference type="GO" id="GO:0016149">
    <property type="term" value="F:translation release factor activity, codon specific"/>
    <property type="evidence" value="ECO:0007669"/>
    <property type="project" value="UniProtKB-UniRule"/>
</dbReference>
<evidence type="ECO:0000256" key="4">
    <source>
        <dbReference type="ARBA" id="ARBA00022481"/>
    </source>
</evidence>
<keyword evidence="6" id="KW-0963">Cytoplasm</keyword>
<evidence type="ECO:0000256" key="3">
    <source>
        <dbReference type="ARBA" id="ARBA00019192"/>
    </source>
</evidence>
<accession>A0A4P6K2W7</accession>
<dbReference type="NCBIfam" id="TIGR00020">
    <property type="entry name" value="prfB"/>
    <property type="match status" value="1"/>
</dbReference>
<keyword evidence="4 6" id="KW-0488">Methylation</keyword>
<protein>
    <recommendedName>
        <fullName evidence="3 6">Peptide chain release factor 2</fullName>
        <shortName evidence="6">RF-2</shortName>
    </recommendedName>
</protein>
<evidence type="ECO:0000256" key="6">
    <source>
        <dbReference type="HAMAP-Rule" id="MF_00094"/>
    </source>
</evidence>
<dbReference type="Pfam" id="PF03462">
    <property type="entry name" value="PCRF"/>
    <property type="match status" value="1"/>
</dbReference>
<keyword evidence="10" id="KW-1185">Reference proteome</keyword>
<comment type="subcellular location">
    <subcellularLocation>
        <location evidence="6">Cytoplasm</location>
    </subcellularLocation>
</comment>
<dbReference type="SMART" id="SM00937">
    <property type="entry name" value="PCRF"/>
    <property type="match status" value="1"/>
</dbReference>
<reference evidence="9 10" key="1">
    <citation type="submission" date="2019-01" db="EMBL/GenBank/DDBJ databases">
        <title>Ktedonosporobacter rubrisoli SCAWS-G2.</title>
        <authorList>
            <person name="Huang Y."/>
            <person name="Yan B."/>
        </authorList>
    </citation>
    <scope>NUCLEOTIDE SEQUENCE [LARGE SCALE GENOMIC DNA]</scope>
    <source>
        <strain evidence="9 10">SCAWS-G2</strain>
    </source>
</reference>
<dbReference type="Gene3D" id="3.30.70.1660">
    <property type="match status" value="1"/>
</dbReference>
<evidence type="ECO:0000256" key="1">
    <source>
        <dbReference type="ARBA" id="ARBA00002613"/>
    </source>
</evidence>
<feature type="coiled-coil region" evidence="7">
    <location>
        <begin position="278"/>
        <end position="305"/>
    </location>
</feature>
<dbReference type="HAMAP" id="MF_00094">
    <property type="entry name" value="Rel_fac_2"/>
    <property type="match status" value="1"/>
</dbReference>
<gene>
    <name evidence="6" type="primary">prfB</name>
    <name evidence="9" type="ORF">EPA93_44070</name>
</gene>
<evidence type="ECO:0000256" key="5">
    <source>
        <dbReference type="ARBA" id="ARBA00022917"/>
    </source>
</evidence>
<dbReference type="RefSeq" id="WP_129893647.1">
    <property type="nucleotide sequence ID" value="NZ_CP035758.1"/>
</dbReference>
<dbReference type="Gene3D" id="1.20.58.410">
    <property type="entry name" value="Release factor"/>
    <property type="match status" value="1"/>
</dbReference>
<evidence type="ECO:0000259" key="8">
    <source>
        <dbReference type="PROSITE" id="PS00745"/>
    </source>
</evidence>
<dbReference type="InterPro" id="IPR004374">
    <property type="entry name" value="PrfB"/>
</dbReference>
<dbReference type="EMBL" id="CP035758">
    <property type="protein sequence ID" value="QBD82578.1"/>
    <property type="molecule type" value="Genomic_DNA"/>
</dbReference>
<dbReference type="AlphaFoldDB" id="A0A4P6K2W7"/>
<name>A0A4P6K2W7_KTERU</name>
<evidence type="ECO:0000256" key="7">
    <source>
        <dbReference type="SAM" id="Coils"/>
    </source>
</evidence>
<feature type="domain" description="Prokaryotic-type class I peptide chain release factors" evidence="8">
    <location>
        <begin position="242"/>
        <end position="258"/>
    </location>
</feature>
<dbReference type="FunFam" id="3.30.160.20:FF:000010">
    <property type="entry name" value="Peptide chain release factor 2"/>
    <property type="match status" value="1"/>
</dbReference>
<dbReference type="InterPro" id="IPR045853">
    <property type="entry name" value="Pep_chain_release_fac_I_sf"/>
</dbReference>
<feature type="coiled-coil region" evidence="7">
    <location>
        <begin position="1"/>
        <end position="37"/>
    </location>
</feature>
<dbReference type="Proteomes" id="UP000290365">
    <property type="component" value="Chromosome"/>
</dbReference>
<organism evidence="9 10">
    <name type="scientific">Ktedonosporobacter rubrisoli</name>
    <dbReference type="NCBI Taxonomy" id="2509675"/>
    <lineage>
        <taxon>Bacteria</taxon>
        <taxon>Bacillati</taxon>
        <taxon>Chloroflexota</taxon>
        <taxon>Ktedonobacteria</taxon>
        <taxon>Ktedonobacterales</taxon>
        <taxon>Ktedonosporobacteraceae</taxon>
        <taxon>Ktedonosporobacter</taxon>
    </lineage>
</organism>
<sequence length="372" mass="42569">MNDLTNQIERQQRRVEKTMVRLDLANKAKQINKLEEESMAADFWSDNRKAQTHMQQLTALREEVSTWQGIATQLNDLQGLAQLLEEEPDEEMQAEVAQAIPPIEQQIERLQFALMLSGEHDEKNAIISIHAGSGGVDAQDWAQMLQRMYLRWAERHRFRTEIYEYSEGDEAGLKSTTIEITGRYAYGYLRSEAGTHRLIRLSPFDAAHRRHTSFAKVEVLPDVEDTIEITIRPEDLDVDTYRSTGAGGQHVNKTDSAVRMRHIPTGIVVTCQNERSQIQNREVALKLLKARLYELEQKKREEETARLKGKHVQADFGTQIRSVIVHPYNIVKDHRTNHETSDTEGYLDGDVDPFIFAYLQEQAGGVITADEA</sequence>
<comment type="similarity">
    <text evidence="2 6">Belongs to the prokaryotic/mitochondrial release factor family.</text>
</comment>
<dbReference type="SUPFAM" id="SSF75620">
    <property type="entry name" value="Release factor"/>
    <property type="match status" value="1"/>
</dbReference>
<evidence type="ECO:0000313" key="10">
    <source>
        <dbReference type="Proteomes" id="UP000290365"/>
    </source>
</evidence>
<comment type="function">
    <text evidence="1 6">Peptide chain release factor 2 directs the termination of translation in response to the peptide chain termination codons UGA and UAA.</text>
</comment>